<proteinExistence type="predicted"/>
<accession>A0A8X6LIP3</accession>
<organism evidence="1 2">
    <name type="scientific">Trichonephila clavata</name>
    <name type="common">Joro spider</name>
    <name type="synonym">Nephila clavata</name>
    <dbReference type="NCBI Taxonomy" id="2740835"/>
    <lineage>
        <taxon>Eukaryota</taxon>
        <taxon>Metazoa</taxon>
        <taxon>Ecdysozoa</taxon>
        <taxon>Arthropoda</taxon>
        <taxon>Chelicerata</taxon>
        <taxon>Arachnida</taxon>
        <taxon>Araneae</taxon>
        <taxon>Araneomorphae</taxon>
        <taxon>Entelegynae</taxon>
        <taxon>Araneoidea</taxon>
        <taxon>Nephilidae</taxon>
        <taxon>Trichonephila</taxon>
    </lineage>
</organism>
<evidence type="ECO:0000313" key="2">
    <source>
        <dbReference type="Proteomes" id="UP000887116"/>
    </source>
</evidence>
<dbReference type="EMBL" id="BMAO01006881">
    <property type="protein sequence ID" value="GFR12266.1"/>
    <property type="molecule type" value="Genomic_DNA"/>
</dbReference>
<dbReference type="AlphaFoldDB" id="A0A8X6LIP3"/>
<evidence type="ECO:0000313" key="1">
    <source>
        <dbReference type="EMBL" id="GFR12266.1"/>
    </source>
</evidence>
<protein>
    <submittedName>
        <fullName evidence="1">Uncharacterized protein</fullName>
    </submittedName>
</protein>
<gene>
    <name evidence="1" type="ORF">TNCT_734901</name>
</gene>
<sequence length="73" mass="8776">MVYVVCKRYSEQHFGTSCKQNCQNLKDIHKSKYWLLLKLLTEVRLLCFELCLKEDFDSYYLIYLVLDDETDGL</sequence>
<dbReference type="Proteomes" id="UP000887116">
    <property type="component" value="Unassembled WGS sequence"/>
</dbReference>
<comment type="caution">
    <text evidence="1">The sequence shown here is derived from an EMBL/GenBank/DDBJ whole genome shotgun (WGS) entry which is preliminary data.</text>
</comment>
<reference evidence="1" key="1">
    <citation type="submission" date="2020-07" db="EMBL/GenBank/DDBJ databases">
        <title>Multicomponent nature underlies the extraordinary mechanical properties of spider dragline silk.</title>
        <authorList>
            <person name="Kono N."/>
            <person name="Nakamura H."/>
            <person name="Mori M."/>
            <person name="Yoshida Y."/>
            <person name="Ohtoshi R."/>
            <person name="Malay A.D."/>
            <person name="Moran D.A.P."/>
            <person name="Tomita M."/>
            <person name="Numata K."/>
            <person name="Arakawa K."/>
        </authorList>
    </citation>
    <scope>NUCLEOTIDE SEQUENCE</scope>
</reference>
<keyword evidence="2" id="KW-1185">Reference proteome</keyword>
<name>A0A8X6LIP3_TRICU</name>